<feature type="short sequence motif" description="'KMSKS' region" evidence="9">
    <location>
        <begin position="661"/>
        <end position="665"/>
    </location>
</feature>
<comment type="subcellular location">
    <subcellularLocation>
        <location evidence="9">Cytoplasm</location>
    </subcellularLocation>
</comment>
<dbReference type="STRING" id="1618550.UT39_C0010G0010"/>
<dbReference type="InterPro" id="IPR002300">
    <property type="entry name" value="aa-tRNA-synth_Ia"/>
</dbReference>
<comment type="catalytic activity">
    <reaction evidence="8 9">
        <text>tRNA(Leu) + L-leucine + ATP = L-leucyl-tRNA(Leu) + AMP + diphosphate</text>
        <dbReference type="Rhea" id="RHEA:11688"/>
        <dbReference type="Rhea" id="RHEA-COMP:9613"/>
        <dbReference type="Rhea" id="RHEA-COMP:9622"/>
        <dbReference type="ChEBI" id="CHEBI:30616"/>
        <dbReference type="ChEBI" id="CHEBI:33019"/>
        <dbReference type="ChEBI" id="CHEBI:57427"/>
        <dbReference type="ChEBI" id="CHEBI:78442"/>
        <dbReference type="ChEBI" id="CHEBI:78494"/>
        <dbReference type="ChEBI" id="CHEBI:456215"/>
        <dbReference type="EC" id="6.1.1.4"/>
    </reaction>
</comment>
<dbReference type="Pfam" id="PF08264">
    <property type="entry name" value="Anticodon_1"/>
    <property type="match status" value="1"/>
</dbReference>
<dbReference type="InterPro" id="IPR014729">
    <property type="entry name" value="Rossmann-like_a/b/a_fold"/>
</dbReference>
<feature type="domain" description="Leucyl-tRNA synthetase editing" evidence="13">
    <location>
        <begin position="244"/>
        <end position="437"/>
    </location>
</feature>
<dbReference type="FunFam" id="1.10.730.10:FF:000002">
    <property type="entry name" value="Leucine--tRNA ligase"/>
    <property type="match status" value="1"/>
</dbReference>
<dbReference type="AlphaFoldDB" id="A0A0G0RBX3"/>
<gene>
    <name evidence="9" type="primary">leuS</name>
    <name evidence="14" type="ORF">UT39_C0010G0010</name>
</gene>
<keyword evidence="6 9" id="KW-0648">Protein biosynthesis</keyword>
<evidence type="ECO:0000256" key="6">
    <source>
        <dbReference type="ARBA" id="ARBA00022917"/>
    </source>
</evidence>
<dbReference type="PATRIC" id="fig|1618550.3.peg.695"/>
<evidence type="ECO:0000256" key="1">
    <source>
        <dbReference type="ARBA" id="ARBA00005594"/>
    </source>
</evidence>
<dbReference type="SUPFAM" id="SSF47323">
    <property type="entry name" value="Anticodon-binding domain of a subclass of class I aminoacyl-tRNA synthetases"/>
    <property type="match status" value="1"/>
</dbReference>
<dbReference type="GO" id="GO:0006429">
    <property type="term" value="P:leucyl-tRNA aminoacylation"/>
    <property type="evidence" value="ECO:0007669"/>
    <property type="project" value="UniProtKB-UniRule"/>
</dbReference>
<dbReference type="InterPro" id="IPR009008">
    <property type="entry name" value="Val/Leu/Ile-tRNA-synth_edit"/>
</dbReference>
<evidence type="ECO:0000259" key="11">
    <source>
        <dbReference type="Pfam" id="PF00133"/>
    </source>
</evidence>
<dbReference type="EMBL" id="LBWP01000010">
    <property type="protein sequence ID" value="KKR11177.1"/>
    <property type="molecule type" value="Genomic_DNA"/>
</dbReference>
<evidence type="ECO:0000256" key="4">
    <source>
        <dbReference type="ARBA" id="ARBA00022741"/>
    </source>
</evidence>
<evidence type="ECO:0000256" key="9">
    <source>
        <dbReference type="HAMAP-Rule" id="MF_00049"/>
    </source>
</evidence>
<feature type="binding site" evidence="9">
    <location>
        <position position="664"/>
    </location>
    <ligand>
        <name>ATP</name>
        <dbReference type="ChEBI" id="CHEBI:30616"/>
    </ligand>
</feature>
<dbReference type="Gene3D" id="3.90.740.10">
    <property type="entry name" value="Valyl/Leucyl/Isoleucyl-tRNA synthetase, editing domain"/>
    <property type="match status" value="1"/>
</dbReference>
<accession>A0A0G0RBX3</accession>
<evidence type="ECO:0000256" key="8">
    <source>
        <dbReference type="ARBA" id="ARBA00047469"/>
    </source>
</evidence>
<sequence>MVKTEYNHNAIEKKWQQNWSKIGLYTPNLNDLKNKFYNLWMFPYPSAEGLHAGHAFASTGSDVIGRYMYMNGKNVFQPIGYDSFGIHSENFALKINDHPAKMIARTTKHYEQQMRSLGHAYDWNRTVTTSDSDYYRWTQWLFTQMFKAGLAYKKKAQVNWCPSCKTVLADEQVVTPAQAGKEPKSSEGETLKIAEGMQVCERCGTLVERKDLEQWFFKITDYANKLLEGLEKINWPEKIKTAQRNWIGRKEWIDIKYPIDGLDEEIVVSTTRPDTNFGATFIVMSPEHPFVARILTSEIKVGDKIKDNISKYVEDTKSKSDAERISEGREKTGIFTNVYAINNLNGNKMPIYITDFVLISVGTGVVVGVPGHDKRDFEFAKKFNLPIKRVVVGKDGDVSEIKRIEQVQEEEGTIINSEFLNGLDVHKATKKIMDYLEDKGWGKRVVRYHLRDWLISRQRYWGPPIPMVYCQVCAKNGQSWFTQERDRKTEVKMDLKSMEGWPASNICDSFAGWYPVLESDLPVSLPNIKDFKPEGTGKGPLAKHPEFYEVECPGCGKKAVRETDVSDTFLDSAWYFLRYPSVGLKQKFAKNQELPWDPQITNDWLPVDLYFGGAEHAVLHLMYARFVWKMLVDNGFVDKSLGYEPFPWFYAHGLMIKDGAKMSKSRGNVVNPDEYVEKYGADTLRLYLMFMGPMDGYPDFRDTGIEGMHKFVERIWAIFQNSQQFSKDQQITIKMHQTIKKVTEDIQLFKYNTAISAIMEYVNVLKVQTQNSIIKSQNHKLKSKDEDIADWVSVSSQYLKTLALLLAPFTPHLAEEVWQQMNPGSGSIHKQKWPSYDPKLVVEQKLTIPVQINGKLRATIEIDREKENDKDYVLSVSKGNKKIQKWLGQQKLKKEIYVPGRLVNFVI</sequence>
<dbReference type="HAMAP" id="MF_00049_B">
    <property type="entry name" value="Leu_tRNA_synth_B"/>
    <property type="match status" value="1"/>
</dbReference>
<dbReference type="InterPro" id="IPR002302">
    <property type="entry name" value="Leu-tRNA-ligase"/>
</dbReference>
<dbReference type="EC" id="6.1.1.4" evidence="9"/>
<keyword evidence="4 9" id="KW-0547">Nucleotide-binding</keyword>
<feature type="domain" description="Aminoacyl-tRNA synthetase class Ia" evidence="11">
    <location>
        <begin position="642"/>
        <end position="689"/>
    </location>
</feature>
<dbReference type="InterPro" id="IPR009080">
    <property type="entry name" value="tRNAsynth_Ia_anticodon-bd"/>
</dbReference>
<comment type="similarity">
    <text evidence="1 9 10">Belongs to the class-I aminoacyl-tRNA synthetase family.</text>
</comment>
<keyword evidence="5 9" id="KW-0067">ATP-binding</keyword>
<organism evidence="14 15">
    <name type="scientific">Candidatus Woesebacteria bacterium GW2011_GWA1_39_21</name>
    <dbReference type="NCBI Taxonomy" id="1618550"/>
    <lineage>
        <taxon>Bacteria</taxon>
        <taxon>Candidatus Woeseibacteriota</taxon>
    </lineage>
</organism>
<dbReference type="GO" id="GO:0005829">
    <property type="term" value="C:cytosol"/>
    <property type="evidence" value="ECO:0007669"/>
    <property type="project" value="TreeGrafter"/>
</dbReference>
<evidence type="ECO:0000256" key="10">
    <source>
        <dbReference type="RuleBase" id="RU363035"/>
    </source>
</evidence>
<keyword evidence="3 9" id="KW-0436">Ligase</keyword>
<dbReference type="PANTHER" id="PTHR43740">
    <property type="entry name" value="LEUCYL-TRNA SYNTHETASE"/>
    <property type="match status" value="1"/>
</dbReference>
<comment type="caution">
    <text evidence="9">Lacks conserved residue(s) required for the propagation of feature annotation.</text>
</comment>
<evidence type="ECO:0000313" key="15">
    <source>
        <dbReference type="Proteomes" id="UP000034246"/>
    </source>
</evidence>
<dbReference type="InterPro" id="IPR025709">
    <property type="entry name" value="Leu_tRNA-synth_edit"/>
</dbReference>
<dbReference type="GO" id="GO:0005524">
    <property type="term" value="F:ATP binding"/>
    <property type="evidence" value="ECO:0007669"/>
    <property type="project" value="UniProtKB-UniRule"/>
</dbReference>
<evidence type="ECO:0000256" key="2">
    <source>
        <dbReference type="ARBA" id="ARBA00022490"/>
    </source>
</evidence>
<evidence type="ECO:0000256" key="7">
    <source>
        <dbReference type="ARBA" id="ARBA00023146"/>
    </source>
</evidence>
<dbReference type="SUPFAM" id="SSF50677">
    <property type="entry name" value="ValRS/IleRS/LeuRS editing domain"/>
    <property type="match status" value="1"/>
</dbReference>
<evidence type="ECO:0000259" key="13">
    <source>
        <dbReference type="Pfam" id="PF13603"/>
    </source>
</evidence>
<dbReference type="InterPro" id="IPR013155">
    <property type="entry name" value="M/V/L/I-tRNA-synth_anticd-bd"/>
</dbReference>
<evidence type="ECO:0000256" key="5">
    <source>
        <dbReference type="ARBA" id="ARBA00022840"/>
    </source>
</evidence>
<dbReference type="PROSITE" id="PS00178">
    <property type="entry name" value="AA_TRNA_LIGASE_I"/>
    <property type="match status" value="1"/>
</dbReference>
<reference evidence="14 15" key="1">
    <citation type="journal article" date="2015" name="Nature">
        <title>rRNA introns, odd ribosomes, and small enigmatic genomes across a large radiation of phyla.</title>
        <authorList>
            <person name="Brown C.T."/>
            <person name="Hug L.A."/>
            <person name="Thomas B.C."/>
            <person name="Sharon I."/>
            <person name="Castelle C.J."/>
            <person name="Singh A."/>
            <person name="Wilkins M.J."/>
            <person name="Williams K.H."/>
            <person name="Banfield J.F."/>
        </authorList>
    </citation>
    <scope>NUCLEOTIDE SEQUENCE [LARGE SCALE GENOMIC DNA]</scope>
</reference>
<protein>
    <recommendedName>
        <fullName evidence="9">Leucine--tRNA ligase</fullName>
        <ecNumber evidence="9">6.1.1.4</ecNumber>
    </recommendedName>
    <alternativeName>
        <fullName evidence="9">Leucyl-tRNA synthetase</fullName>
        <shortName evidence="9">LeuRS</shortName>
    </alternativeName>
</protein>
<keyword evidence="2 9" id="KW-0963">Cytoplasm</keyword>
<dbReference type="SUPFAM" id="SSF52374">
    <property type="entry name" value="Nucleotidylyl transferase"/>
    <property type="match status" value="1"/>
</dbReference>
<dbReference type="PANTHER" id="PTHR43740:SF2">
    <property type="entry name" value="LEUCINE--TRNA LIGASE, MITOCHONDRIAL"/>
    <property type="match status" value="1"/>
</dbReference>
<comment type="caution">
    <text evidence="14">The sequence shown here is derived from an EMBL/GenBank/DDBJ whole genome shotgun (WGS) entry which is preliminary data.</text>
</comment>
<dbReference type="Gene3D" id="1.10.730.10">
    <property type="entry name" value="Isoleucyl-tRNA Synthetase, Domain 1"/>
    <property type="match status" value="2"/>
</dbReference>
<feature type="domain" description="Methionyl/Valyl/Leucyl/Isoleucyl-tRNA synthetase anticodon-binding" evidence="12">
    <location>
        <begin position="728"/>
        <end position="867"/>
    </location>
</feature>
<evidence type="ECO:0000313" key="14">
    <source>
        <dbReference type="EMBL" id="KKR11177.1"/>
    </source>
</evidence>
<dbReference type="InterPro" id="IPR001412">
    <property type="entry name" value="aa-tRNA-synth_I_CS"/>
</dbReference>
<dbReference type="GO" id="GO:0004823">
    <property type="term" value="F:leucine-tRNA ligase activity"/>
    <property type="evidence" value="ECO:0007669"/>
    <property type="project" value="UniProtKB-UniRule"/>
</dbReference>
<evidence type="ECO:0000259" key="12">
    <source>
        <dbReference type="Pfam" id="PF08264"/>
    </source>
</evidence>
<dbReference type="PRINTS" id="PR00985">
    <property type="entry name" value="TRNASYNTHLEU"/>
</dbReference>
<dbReference type="Pfam" id="PF00133">
    <property type="entry name" value="tRNA-synt_1"/>
    <property type="match status" value="1"/>
</dbReference>
<dbReference type="GO" id="GO:0002161">
    <property type="term" value="F:aminoacyl-tRNA deacylase activity"/>
    <property type="evidence" value="ECO:0007669"/>
    <property type="project" value="InterPro"/>
</dbReference>
<dbReference type="Proteomes" id="UP000034246">
    <property type="component" value="Unassembled WGS sequence"/>
</dbReference>
<dbReference type="Pfam" id="PF13603">
    <property type="entry name" value="tRNA-synt_1_2"/>
    <property type="match status" value="1"/>
</dbReference>
<proteinExistence type="inferred from homology"/>
<evidence type="ECO:0000256" key="3">
    <source>
        <dbReference type="ARBA" id="ARBA00022598"/>
    </source>
</evidence>
<name>A0A0G0RBX3_9BACT</name>
<dbReference type="Gene3D" id="3.40.50.620">
    <property type="entry name" value="HUPs"/>
    <property type="match status" value="2"/>
</dbReference>
<keyword evidence="7 9" id="KW-0030">Aminoacyl-tRNA synthetase</keyword>
<dbReference type="CDD" id="cd07958">
    <property type="entry name" value="Anticodon_Ia_Leu_BEm"/>
    <property type="match status" value="1"/>
</dbReference>